<dbReference type="Proteomes" id="UP001139646">
    <property type="component" value="Unassembled WGS sequence"/>
</dbReference>
<accession>A0ABS9WWH2</accession>
<evidence type="ECO:0000313" key="6">
    <source>
        <dbReference type="Proteomes" id="UP001139646"/>
    </source>
</evidence>
<feature type="domain" description="Histidine kinase" evidence="3">
    <location>
        <begin position="1"/>
        <end position="170"/>
    </location>
</feature>
<dbReference type="RefSeq" id="WP_242282681.1">
    <property type="nucleotide sequence ID" value="NZ_JAKKSL010000001.1"/>
</dbReference>
<evidence type="ECO:0000256" key="1">
    <source>
        <dbReference type="ARBA" id="ARBA00022553"/>
    </source>
</evidence>
<name>A0ABS9WWH2_9GAMM</name>
<dbReference type="CDD" id="cd00075">
    <property type="entry name" value="HATPase"/>
    <property type="match status" value="1"/>
</dbReference>
<dbReference type="Gene3D" id="3.40.50.2300">
    <property type="match status" value="1"/>
</dbReference>
<feature type="domain" description="Response regulatory" evidence="4">
    <location>
        <begin position="199"/>
        <end position="315"/>
    </location>
</feature>
<dbReference type="SMART" id="SM00448">
    <property type="entry name" value="REC"/>
    <property type="match status" value="1"/>
</dbReference>
<dbReference type="Pfam" id="PF00072">
    <property type="entry name" value="Response_reg"/>
    <property type="match status" value="1"/>
</dbReference>
<dbReference type="InterPro" id="IPR011006">
    <property type="entry name" value="CheY-like_superfamily"/>
</dbReference>
<comment type="caution">
    <text evidence="5">The sequence shown here is derived from an EMBL/GenBank/DDBJ whole genome shotgun (WGS) entry which is preliminary data.</text>
</comment>
<dbReference type="InterPro" id="IPR005467">
    <property type="entry name" value="His_kinase_dom"/>
</dbReference>
<dbReference type="Gene3D" id="3.30.565.10">
    <property type="entry name" value="Histidine kinase-like ATPase, C-terminal domain"/>
    <property type="match status" value="1"/>
</dbReference>
<gene>
    <name evidence="5" type="ORF">L3081_00195</name>
</gene>
<dbReference type="InterPro" id="IPR036890">
    <property type="entry name" value="HATPase_C_sf"/>
</dbReference>
<keyword evidence="6" id="KW-1185">Reference proteome</keyword>
<organism evidence="5 6">
    <name type="scientific">Colwellia maritima</name>
    <dbReference type="NCBI Taxonomy" id="2912588"/>
    <lineage>
        <taxon>Bacteria</taxon>
        <taxon>Pseudomonadati</taxon>
        <taxon>Pseudomonadota</taxon>
        <taxon>Gammaproteobacteria</taxon>
        <taxon>Alteromonadales</taxon>
        <taxon>Colwelliaceae</taxon>
        <taxon>Colwellia</taxon>
    </lineage>
</organism>
<proteinExistence type="predicted"/>
<dbReference type="PROSITE" id="PS50109">
    <property type="entry name" value="HIS_KIN"/>
    <property type="match status" value="1"/>
</dbReference>
<dbReference type="SUPFAM" id="SSF52172">
    <property type="entry name" value="CheY-like"/>
    <property type="match status" value="1"/>
</dbReference>
<protein>
    <submittedName>
        <fullName evidence="5">Response regulator</fullName>
    </submittedName>
</protein>
<dbReference type="EMBL" id="JAKKSL010000001">
    <property type="protein sequence ID" value="MCI2282105.1"/>
    <property type="molecule type" value="Genomic_DNA"/>
</dbReference>
<evidence type="ECO:0000259" key="4">
    <source>
        <dbReference type="PROSITE" id="PS50110"/>
    </source>
</evidence>
<evidence type="ECO:0000259" key="3">
    <source>
        <dbReference type="PROSITE" id="PS50109"/>
    </source>
</evidence>
<dbReference type="PANTHER" id="PTHR43547">
    <property type="entry name" value="TWO-COMPONENT HISTIDINE KINASE"/>
    <property type="match status" value="1"/>
</dbReference>
<feature type="modified residue" description="4-aspartylphosphate" evidence="2">
    <location>
        <position position="247"/>
    </location>
</feature>
<sequence length="406" mass="45872">MFHLIEQLLSLANNEQATEKKSIVALTHICTQVINNFSALASTKALTLTLDAKTNAKLVIEIQVLETILNNLVSNAIKYADSSSEIKITCTVENPFCVIKVINIGTNIPIKHQETIFEKFYRLEHHHKTEGQGIGLSSSRELVESYQGTLTLDNSRPNLVQFIISLPVDIIFNIDQTLVENKISAKLRRQKAPNLSNKRLLIVEDNLEINQFLTQLLASDYDVLNVYNGKEATEHIDDFQPDLILSDVMMPQMNGFELCQYIRQSDQSYNKVPIILLTAKSDMLSQKQGLQAGATDYLSKPFSGEILKLKIANLLDSSSETRKSITASAANHLQIELSEDDTRNKFIQRTQDLLKIHFPDPEFNVKKLSELLAMDERTLRRKSELYLSKKPTILSANTDYSVLMKC</sequence>
<dbReference type="InterPro" id="IPR003594">
    <property type="entry name" value="HATPase_dom"/>
</dbReference>
<dbReference type="Pfam" id="PF02518">
    <property type="entry name" value="HATPase_c"/>
    <property type="match status" value="1"/>
</dbReference>
<keyword evidence="1 2" id="KW-0597">Phosphoprotein</keyword>
<dbReference type="CDD" id="cd17574">
    <property type="entry name" value="REC_OmpR"/>
    <property type="match status" value="1"/>
</dbReference>
<dbReference type="SMART" id="SM00387">
    <property type="entry name" value="HATPase_c"/>
    <property type="match status" value="1"/>
</dbReference>
<dbReference type="InterPro" id="IPR001789">
    <property type="entry name" value="Sig_transdc_resp-reg_receiver"/>
</dbReference>
<evidence type="ECO:0000313" key="5">
    <source>
        <dbReference type="EMBL" id="MCI2282105.1"/>
    </source>
</evidence>
<evidence type="ECO:0000256" key="2">
    <source>
        <dbReference type="PROSITE-ProRule" id="PRU00169"/>
    </source>
</evidence>
<dbReference type="SUPFAM" id="SSF55874">
    <property type="entry name" value="ATPase domain of HSP90 chaperone/DNA topoisomerase II/histidine kinase"/>
    <property type="match status" value="1"/>
</dbReference>
<dbReference type="PROSITE" id="PS50110">
    <property type="entry name" value="RESPONSE_REGULATORY"/>
    <property type="match status" value="1"/>
</dbReference>
<reference evidence="5" key="1">
    <citation type="submission" date="2022-01" db="EMBL/GenBank/DDBJ databases">
        <title>Colwellia maritima, isolated from seawater.</title>
        <authorList>
            <person name="Kristyanto S."/>
            <person name="Jung J."/>
            <person name="Jeon C.O."/>
        </authorList>
    </citation>
    <scope>NUCLEOTIDE SEQUENCE</scope>
    <source>
        <strain evidence="5">MSW7</strain>
    </source>
</reference>
<dbReference type="PANTHER" id="PTHR43547:SF2">
    <property type="entry name" value="HYBRID SIGNAL TRANSDUCTION HISTIDINE KINASE C"/>
    <property type="match status" value="1"/>
</dbReference>